<reference evidence="2" key="1">
    <citation type="submission" date="2014-11" db="EMBL/GenBank/DDBJ databases">
        <authorList>
            <person name="Otto D Thomas"/>
            <person name="Naeem Raeece"/>
        </authorList>
    </citation>
    <scope>NUCLEOTIDE SEQUENCE</scope>
</reference>
<dbReference type="EMBL" id="CDMZ01000106">
    <property type="protein sequence ID" value="CEM06760.1"/>
    <property type="molecule type" value="Genomic_DNA"/>
</dbReference>
<sequence>MRRQALVFLCAFGTANAIVDFSKANPSMMKSEMKMKDKTMTNEEIRNICETCVVPISMSLSQTASKENPLDVDTCTQILGPGKASQRNIAAVETICENIQTTVGTGDLSGAFEDLSYVLAEANVKLLAQDELCGQFENGIISLATTGLLTFSAYLRNQCSVPIVEFLSSIQCAQGALDKLLMLVNGEGGQCIQMFSPAGEQQTVGLTTNYECQDDAAASGAICAAIDADPTLATELNAKLAKVETLVRSDAIPEGDTQEVDFVDACDGTPDLALAENVLTSLAELVKRETFVLDCTLNYGIPLELDIEAIEDAISNVRRRLQSTPPGSGTFISDVIAMIGLGSGGFTPASSPYGSMVCVDPTFTAIIGLLIGGFGFSGEISGEVNGVITPVGGDSAQSTLNGMIQNGELDGEGGFIGLLLGIGVGFNLFPSKSLAAVCARVTPVAESIETASKLGEQLQQTCTQKALQALLKGSKGYQSEKVVDQKTQIAEDKAGALGFDPSKFAEGLKFDGLFKDGVFKG</sequence>
<proteinExistence type="predicted"/>
<name>A0A0G4F418_9ALVE</name>
<organism evidence="2">
    <name type="scientific">Chromera velia CCMP2878</name>
    <dbReference type="NCBI Taxonomy" id="1169474"/>
    <lineage>
        <taxon>Eukaryota</taxon>
        <taxon>Sar</taxon>
        <taxon>Alveolata</taxon>
        <taxon>Colpodellida</taxon>
        <taxon>Chromeraceae</taxon>
        <taxon>Chromera</taxon>
    </lineage>
</organism>
<dbReference type="VEuPathDB" id="CryptoDB:Cvel_15051"/>
<gene>
    <name evidence="2" type="ORF">Cvel_15051</name>
</gene>
<evidence type="ECO:0000256" key="1">
    <source>
        <dbReference type="SAM" id="SignalP"/>
    </source>
</evidence>
<accession>A0A0G4F418</accession>
<feature type="signal peptide" evidence="1">
    <location>
        <begin position="1"/>
        <end position="17"/>
    </location>
</feature>
<evidence type="ECO:0000313" key="2">
    <source>
        <dbReference type="EMBL" id="CEM06760.1"/>
    </source>
</evidence>
<feature type="chain" id="PRO_5005188275" evidence="1">
    <location>
        <begin position="18"/>
        <end position="521"/>
    </location>
</feature>
<keyword evidence="1" id="KW-0732">Signal</keyword>
<protein>
    <submittedName>
        <fullName evidence="2">Uncharacterized protein</fullName>
    </submittedName>
</protein>
<dbReference type="AlphaFoldDB" id="A0A0G4F418"/>